<accession>A0A0M0ELT5</accession>
<name>A0A0M0ELT5_KOMEU</name>
<reference evidence="1" key="1">
    <citation type="submission" date="2015-08" db="EMBL/GenBank/DDBJ databases">
        <title>Draft genome sequence of Komagataeibacter europaeus CECT 8546 a cellulose producer strain from vinegar produced by the traditional method.</title>
        <authorList>
            <person name="Poehlein A."/>
            <person name="Valera M.J."/>
            <person name="Haack F.S."/>
            <person name="Mas A."/>
            <person name="Daniel R."/>
            <person name="Streit W.R."/>
            <person name="Mateo E."/>
        </authorList>
    </citation>
    <scope>NUCLEOTIDE SEQUENCE [LARGE SCALE GENOMIC DNA]</scope>
    <source>
        <strain evidence="1">CECT 8546</strain>
    </source>
</reference>
<sequence>MGLERPFLHEGMMMALIDDLLPCFTFTERHALRIHATGATIMDCVSRYHAQDDPLIRLAISLREGPARLLGLSQRKILDLDDFTPLGRVGDREMVMGLAGAFWRMDYGLVNIASVADFLACRHRNVCRLVMGFTVGPAATGQSLLVTETRVSCPTPALRRRFAPYWYMIRPVSGLIRKRMLARIRQRAEAMNRTGQDAADSAAGHVIF</sequence>
<gene>
    <name evidence="1" type="ORF">KOEU_01900</name>
</gene>
<evidence type="ECO:0000313" key="2">
    <source>
        <dbReference type="Proteomes" id="UP000037566"/>
    </source>
</evidence>
<evidence type="ECO:0000313" key="1">
    <source>
        <dbReference type="EMBL" id="KON66217.1"/>
    </source>
</evidence>
<dbReference type="Proteomes" id="UP000037566">
    <property type="component" value="Unassembled WGS sequence"/>
</dbReference>
<evidence type="ECO:0008006" key="3">
    <source>
        <dbReference type="Google" id="ProtNLM"/>
    </source>
</evidence>
<dbReference type="PATRIC" id="fig|33995.3.peg.210"/>
<keyword evidence="2" id="KW-1185">Reference proteome</keyword>
<dbReference type="STRING" id="33995.KOEU_01900"/>
<protein>
    <recommendedName>
        <fullName evidence="3">DUF2867 domain-containing protein</fullName>
    </recommendedName>
</protein>
<comment type="caution">
    <text evidence="1">The sequence shown here is derived from an EMBL/GenBank/DDBJ whole genome shotgun (WGS) entry which is preliminary data.</text>
</comment>
<proteinExistence type="predicted"/>
<dbReference type="OrthoDB" id="5464833at2"/>
<organism evidence="1 2">
    <name type="scientific">Komagataeibacter europaeus</name>
    <name type="common">Gluconacetobacter europaeus</name>
    <dbReference type="NCBI Taxonomy" id="33995"/>
    <lineage>
        <taxon>Bacteria</taxon>
        <taxon>Pseudomonadati</taxon>
        <taxon>Pseudomonadota</taxon>
        <taxon>Alphaproteobacteria</taxon>
        <taxon>Acetobacterales</taxon>
        <taxon>Acetobacteraceae</taxon>
        <taxon>Komagataeibacter</taxon>
    </lineage>
</organism>
<dbReference type="EMBL" id="LHUQ01000001">
    <property type="protein sequence ID" value="KON66217.1"/>
    <property type="molecule type" value="Genomic_DNA"/>
</dbReference>
<dbReference type="AlphaFoldDB" id="A0A0M0ELT5"/>